<sequence>MPPNFSFGDAFFSSLFEVRKPELSTPALLNTQPPPLVIASMRPVGSDWADLKWWIGSLIPLPVGFSPLRDWFKHAFPRLWPWVGGEADPDSEAGGVNLRTESDGALERLQNLLTVYQERETVSVARKDAVRKREDDLRRRERLIEDVTPRWKRRSQEFHPMNHAVSTPVMGRVTSDELALLRSAGD</sequence>
<protein>
    <submittedName>
        <fullName evidence="1">Uncharacterized protein</fullName>
    </submittedName>
</protein>
<dbReference type="EMBL" id="KZ825827">
    <property type="protein sequence ID" value="PYH97248.1"/>
    <property type="molecule type" value="Genomic_DNA"/>
</dbReference>
<proteinExistence type="predicted"/>
<organism evidence="1 2">
    <name type="scientific">Aspergillus ellipticus CBS 707.79</name>
    <dbReference type="NCBI Taxonomy" id="1448320"/>
    <lineage>
        <taxon>Eukaryota</taxon>
        <taxon>Fungi</taxon>
        <taxon>Dikarya</taxon>
        <taxon>Ascomycota</taxon>
        <taxon>Pezizomycotina</taxon>
        <taxon>Eurotiomycetes</taxon>
        <taxon>Eurotiomycetidae</taxon>
        <taxon>Eurotiales</taxon>
        <taxon>Aspergillaceae</taxon>
        <taxon>Aspergillus</taxon>
        <taxon>Aspergillus subgen. Circumdati</taxon>
    </lineage>
</organism>
<reference evidence="1 2" key="1">
    <citation type="submission" date="2018-02" db="EMBL/GenBank/DDBJ databases">
        <title>The genomes of Aspergillus section Nigri reveals drivers in fungal speciation.</title>
        <authorList>
            <consortium name="DOE Joint Genome Institute"/>
            <person name="Vesth T.C."/>
            <person name="Nybo J."/>
            <person name="Theobald S."/>
            <person name="Brandl J."/>
            <person name="Frisvad J.C."/>
            <person name="Nielsen K.F."/>
            <person name="Lyhne E.K."/>
            <person name="Kogle M.E."/>
            <person name="Kuo A."/>
            <person name="Riley R."/>
            <person name="Clum A."/>
            <person name="Nolan M."/>
            <person name="Lipzen A."/>
            <person name="Salamov A."/>
            <person name="Henrissat B."/>
            <person name="Wiebenga A."/>
            <person name="De vries R.P."/>
            <person name="Grigoriev I.V."/>
            <person name="Mortensen U.H."/>
            <person name="Andersen M.R."/>
            <person name="Baker S.E."/>
        </authorList>
    </citation>
    <scope>NUCLEOTIDE SEQUENCE [LARGE SCALE GENOMIC DNA]</scope>
    <source>
        <strain evidence="1 2">CBS 707.79</strain>
    </source>
</reference>
<accession>A0A319E952</accession>
<dbReference type="Proteomes" id="UP000247810">
    <property type="component" value="Unassembled WGS sequence"/>
</dbReference>
<evidence type="ECO:0000313" key="1">
    <source>
        <dbReference type="EMBL" id="PYH97248.1"/>
    </source>
</evidence>
<gene>
    <name evidence="1" type="ORF">BO71DRAFT_427314</name>
</gene>
<keyword evidence="2" id="KW-1185">Reference proteome</keyword>
<name>A0A319E952_9EURO</name>
<dbReference type="AlphaFoldDB" id="A0A319E952"/>
<dbReference type="VEuPathDB" id="FungiDB:BO71DRAFT_427314"/>
<evidence type="ECO:0000313" key="2">
    <source>
        <dbReference type="Proteomes" id="UP000247810"/>
    </source>
</evidence>